<dbReference type="EMBL" id="OZ075113">
    <property type="protein sequence ID" value="CAL5021108.1"/>
    <property type="molecule type" value="Genomic_DNA"/>
</dbReference>
<sequence>MAAPASMPAAAACLLLSALAVVVSAGGVAGPMPAPQGVAAAADQPREVATNPCAHIRCLQEQPQGGAGASSVPALACPGEGGHGVVCCCCPRGFGGRCCPLYYCTKAPSLPVTVLA</sequence>
<evidence type="ECO:0000256" key="1">
    <source>
        <dbReference type="SAM" id="SignalP"/>
    </source>
</evidence>
<gene>
    <name evidence="2" type="ORF">URODEC1_LOCUS75776</name>
</gene>
<dbReference type="AlphaFoldDB" id="A0ABC9CJY5"/>
<feature type="signal peptide" evidence="1">
    <location>
        <begin position="1"/>
        <end position="25"/>
    </location>
</feature>
<evidence type="ECO:0000313" key="2">
    <source>
        <dbReference type="EMBL" id="CAL5021108.1"/>
    </source>
</evidence>
<keyword evidence="1" id="KW-0732">Signal</keyword>
<evidence type="ECO:0000313" key="3">
    <source>
        <dbReference type="Proteomes" id="UP001497457"/>
    </source>
</evidence>
<accession>A0ABC9CJY5</accession>
<proteinExistence type="predicted"/>
<reference evidence="2" key="1">
    <citation type="submission" date="2024-10" db="EMBL/GenBank/DDBJ databases">
        <authorList>
            <person name="Ryan C."/>
        </authorList>
    </citation>
    <scope>NUCLEOTIDE SEQUENCE [LARGE SCALE GENOMIC DNA]</scope>
</reference>
<dbReference type="Proteomes" id="UP001497457">
    <property type="component" value="Chromosome 3rd"/>
</dbReference>
<protein>
    <submittedName>
        <fullName evidence="2">Uncharacterized protein</fullName>
    </submittedName>
</protein>
<keyword evidence="3" id="KW-1185">Reference proteome</keyword>
<organism evidence="2 3">
    <name type="scientific">Urochloa decumbens</name>
    <dbReference type="NCBI Taxonomy" id="240449"/>
    <lineage>
        <taxon>Eukaryota</taxon>
        <taxon>Viridiplantae</taxon>
        <taxon>Streptophyta</taxon>
        <taxon>Embryophyta</taxon>
        <taxon>Tracheophyta</taxon>
        <taxon>Spermatophyta</taxon>
        <taxon>Magnoliopsida</taxon>
        <taxon>Liliopsida</taxon>
        <taxon>Poales</taxon>
        <taxon>Poaceae</taxon>
        <taxon>PACMAD clade</taxon>
        <taxon>Panicoideae</taxon>
        <taxon>Panicodae</taxon>
        <taxon>Paniceae</taxon>
        <taxon>Melinidinae</taxon>
        <taxon>Urochloa</taxon>
    </lineage>
</organism>
<name>A0ABC9CJY5_9POAL</name>
<feature type="chain" id="PRO_5044844656" evidence="1">
    <location>
        <begin position="26"/>
        <end position="116"/>
    </location>
</feature>